<dbReference type="PIRSF" id="PIRSF002808">
    <property type="entry name" value="Hexose_phosphate_transp"/>
    <property type="match status" value="1"/>
</dbReference>
<evidence type="ECO:0000313" key="10">
    <source>
        <dbReference type="Proteomes" id="UP001139103"/>
    </source>
</evidence>
<keyword evidence="3 7" id="KW-0812">Transmembrane</keyword>
<evidence type="ECO:0000256" key="1">
    <source>
        <dbReference type="ARBA" id="ARBA00004651"/>
    </source>
</evidence>
<proteinExistence type="predicted"/>
<accession>A0A9X1MJG2</accession>
<dbReference type="PROSITE" id="PS50850">
    <property type="entry name" value="MFS"/>
    <property type="match status" value="1"/>
</dbReference>
<evidence type="ECO:0000259" key="8">
    <source>
        <dbReference type="PROSITE" id="PS50850"/>
    </source>
</evidence>
<dbReference type="InterPro" id="IPR050382">
    <property type="entry name" value="MFS_Na/Anion_cotransporter"/>
</dbReference>
<organism evidence="9 10">
    <name type="scientific">Blastopirellula sediminis</name>
    <dbReference type="NCBI Taxonomy" id="2894196"/>
    <lineage>
        <taxon>Bacteria</taxon>
        <taxon>Pseudomonadati</taxon>
        <taxon>Planctomycetota</taxon>
        <taxon>Planctomycetia</taxon>
        <taxon>Pirellulales</taxon>
        <taxon>Pirellulaceae</taxon>
        <taxon>Blastopirellula</taxon>
    </lineage>
</organism>
<evidence type="ECO:0000256" key="3">
    <source>
        <dbReference type="ARBA" id="ARBA00022692"/>
    </source>
</evidence>
<dbReference type="PANTHER" id="PTHR11662:SF399">
    <property type="entry name" value="FI19708P1-RELATED"/>
    <property type="match status" value="1"/>
</dbReference>
<dbReference type="Gene3D" id="1.20.1250.20">
    <property type="entry name" value="MFS general substrate transporter like domains"/>
    <property type="match status" value="2"/>
</dbReference>
<evidence type="ECO:0000256" key="7">
    <source>
        <dbReference type="SAM" id="Phobius"/>
    </source>
</evidence>
<feature type="transmembrane region" description="Helical" evidence="7">
    <location>
        <begin position="429"/>
        <end position="450"/>
    </location>
</feature>
<protein>
    <submittedName>
        <fullName evidence="9">MFS transporter</fullName>
    </submittedName>
</protein>
<feature type="region of interest" description="Disordered" evidence="6">
    <location>
        <begin position="1"/>
        <end position="25"/>
    </location>
</feature>
<feature type="transmembrane region" description="Helical" evidence="7">
    <location>
        <begin position="171"/>
        <end position="191"/>
    </location>
</feature>
<evidence type="ECO:0000313" key="9">
    <source>
        <dbReference type="EMBL" id="MCC9627467.1"/>
    </source>
</evidence>
<dbReference type="InterPro" id="IPR011701">
    <property type="entry name" value="MFS"/>
</dbReference>
<dbReference type="GO" id="GO:0005886">
    <property type="term" value="C:plasma membrane"/>
    <property type="evidence" value="ECO:0007669"/>
    <property type="project" value="UniProtKB-SubCell"/>
</dbReference>
<evidence type="ECO:0000256" key="5">
    <source>
        <dbReference type="ARBA" id="ARBA00023136"/>
    </source>
</evidence>
<keyword evidence="10" id="KW-1185">Reference proteome</keyword>
<dbReference type="EMBL" id="JAJKFT010000002">
    <property type="protein sequence ID" value="MCC9627467.1"/>
    <property type="molecule type" value="Genomic_DNA"/>
</dbReference>
<evidence type="ECO:0000256" key="6">
    <source>
        <dbReference type="SAM" id="MobiDB-lite"/>
    </source>
</evidence>
<keyword evidence="2" id="KW-1003">Cell membrane</keyword>
<dbReference type="Proteomes" id="UP001139103">
    <property type="component" value="Unassembled WGS sequence"/>
</dbReference>
<dbReference type="InterPro" id="IPR000849">
    <property type="entry name" value="Sugar_P_transporter"/>
</dbReference>
<dbReference type="RefSeq" id="WP_230215853.1">
    <property type="nucleotide sequence ID" value="NZ_JAJKFT010000002.1"/>
</dbReference>
<gene>
    <name evidence="9" type="ORF">LOC68_03585</name>
</gene>
<evidence type="ECO:0000256" key="4">
    <source>
        <dbReference type="ARBA" id="ARBA00022989"/>
    </source>
</evidence>
<dbReference type="AlphaFoldDB" id="A0A9X1MJG2"/>
<comment type="caution">
    <text evidence="9">The sequence shown here is derived from an EMBL/GenBank/DDBJ whole genome shotgun (WGS) entry which is preliminary data.</text>
</comment>
<feature type="transmembrane region" description="Helical" evidence="7">
    <location>
        <begin position="197"/>
        <end position="216"/>
    </location>
</feature>
<dbReference type="PANTHER" id="PTHR11662">
    <property type="entry name" value="SOLUTE CARRIER FAMILY 17"/>
    <property type="match status" value="1"/>
</dbReference>
<dbReference type="InterPro" id="IPR036259">
    <property type="entry name" value="MFS_trans_sf"/>
</dbReference>
<feature type="transmembrane region" description="Helical" evidence="7">
    <location>
        <begin position="305"/>
        <end position="330"/>
    </location>
</feature>
<dbReference type="SUPFAM" id="SSF103473">
    <property type="entry name" value="MFS general substrate transporter"/>
    <property type="match status" value="1"/>
</dbReference>
<evidence type="ECO:0000256" key="2">
    <source>
        <dbReference type="ARBA" id="ARBA00022475"/>
    </source>
</evidence>
<dbReference type="CDD" id="cd17319">
    <property type="entry name" value="MFS_ExuT_GudP_like"/>
    <property type="match status" value="1"/>
</dbReference>
<dbReference type="GO" id="GO:0022857">
    <property type="term" value="F:transmembrane transporter activity"/>
    <property type="evidence" value="ECO:0007669"/>
    <property type="project" value="InterPro"/>
</dbReference>
<feature type="transmembrane region" description="Helical" evidence="7">
    <location>
        <begin position="402"/>
        <end position="423"/>
    </location>
</feature>
<feature type="transmembrane region" description="Helical" evidence="7">
    <location>
        <begin position="367"/>
        <end position="390"/>
    </location>
</feature>
<keyword evidence="5 7" id="KW-0472">Membrane</keyword>
<feature type="domain" description="Major facilitator superfamily (MFS) profile" evidence="8">
    <location>
        <begin position="45"/>
        <end position="455"/>
    </location>
</feature>
<name>A0A9X1MJG2_9BACT</name>
<dbReference type="InterPro" id="IPR020846">
    <property type="entry name" value="MFS_dom"/>
</dbReference>
<feature type="transmembrane region" description="Helical" evidence="7">
    <location>
        <begin position="342"/>
        <end position="361"/>
    </location>
</feature>
<comment type="subcellular location">
    <subcellularLocation>
        <location evidence="1">Cell membrane</location>
        <topology evidence="1">Multi-pass membrane protein</topology>
    </subcellularLocation>
</comment>
<reference evidence="9" key="1">
    <citation type="submission" date="2021-11" db="EMBL/GenBank/DDBJ databases">
        <title>Genome sequence.</title>
        <authorList>
            <person name="Sun Q."/>
        </authorList>
    </citation>
    <scope>NUCLEOTIDE SEQUENCE</scope>
    <source>
        <strain evidence="9">JC732</strain>
    </source>
</reference>
<keyword evidence="4 7" id="KW-1133">Transmembrane helix</keyword>
<dbReference type="Pfam" id="PF07690">
    <property type="entry name" value="MFS_1"/>
    <property type="match status" value="1"/>
</dbReference>
<sequence length="480" mass="51325">MADRVGSAEPQEASPHPSSADETTREMAAECAPHGAPATKIRYQVVGWLTTAAALAYLCRNSIGIAESQIREDLGLTLTQSGHVMAAFFWSYAFLQVPTGAFSHKYGTRVALPIFAIAWSITTLATGLAPGLWLLIAAQLFMGVAQAGIFPASTNTINYWMPMSQRSIGCGVLAAGMQVGAIAASILMGVLLGVIGWRWSFALISPLGIVWAIDFYHRFRNRPEQAPTVNAAERELIVADRPRQQILAAAADDAGPTDWWAVLTHPGLWLIHGQQICRAAGYMFFASWFPTFLQETRGVSIAQSGYMQSVVLLGALLGGLAGGVLTDWIWRRTGNLWLSRSGVGAAALGGCAILILCSWFAQDATVAIGLLTVGVFFAQLAGPAMFAAVIDISGSRVAQILGAVNMTGNLAVAVCPIMVGFLFERTANWNLVLIVFAVIYLFGAICWALVDPRFGIFNKGEEQEEAPNSIRGAQVATAKE</sequence>